<accession>A0A9W4JEF3</accession>
<sequence>MPSVKRPRDIAVSPLLDLLISESRTTSSALHKIRFIGPLLPWRDFLNSAKNCYDQQQWSQQAIQISLQARDLTNEKVFVGDEAGVSARFQQAAGQVLGAVFEAQSINMAFGDFKSTGLAYIRTPDVVMLSLPDPQNSNAQQLRVVGEVKVP</sequence>
<reference evidence="1" key="1">
    <citation type="submission" date="2021-07" db="EMBL/GenBank/DDBJ databases">
        <authorList>
            <person name="Branca A.L. A."/>
        </authorList>
    </citation>
    <scope>NUCLEOTIDE SEQUENCE</scope>
</reference>
<protein>
    <submittedName>
        <fullName evidence="1">Uncharacterized protein</fullName>
    </submittedName>
</protein>
<gene>
    <name evidence="1" type="ORF">PSALAMII_LOCUS7336</name>
</gene>
<comment type="caution">
    <text evidence="1">The sequence shown here is derived from an EMBL/GenBank/DDBJ whole genome shotgun (WGS) entry which is preliminary data.</text>
</comment>
<dbReference type="OrthoDB" id="3796275at2759"/>
<name>A0A9W4JEF3_9EURO</name>
<dbReference type="AlphaFoldDB" id="A0A9W4JEF3"/>
<evidence type="ECO:0000313" key="2">
    <source>
        <dbReference type="Proteomes" id="UP001152646"/>
    </source>
</evidence>
<evidence type="ECO:0000313" key="1">
    <source>
        <dbReference type="EMBL" id="CAG8393599.1"/>
    </source>
</evidence>
<organism evidence="1 2">
    <name type="scientific">Penicillium salamii</name>
    <dbReference type="NCBI Taxonomy" id="1612424"/>
    <lineage>
        <taxon>Eukaryota</taxon>
        <taxon>Fungi</taxon>
        <taxon>Dikarya</taxon>
        <taxon>Ascomycota</taxon>
        <taxon>Pezizomycotina</taxon>
        <taxon>Eurotiomycetes</taxon>
        <taxon>Eurotiomycetidae</taxon>
        <taxon>Eurotiales</taxon>
        <taxon>Aspergillaceae</taxon>
        <taxon>Penicillium</taxon>
    </lineage>
</organism>
<dbReference type="Proteomes" id="UP001152646">
    <property type="component" value="Unassembled WGS sequence"/>
</dbReference>
<dbReference type="EMBL" id="CAJVPA010000196">
    <property type="protein sequence ID" value="CAG8393599.1"/>
    <property type="molecule type" value="Genomic_DNA"/>
</dbReference>
<proteinExistence type="predicted"/>